<dbReference type="PANTHER" id="PTHR43353:SF3">
    <property type="entry name" value="ALDEHYDE DEHYDROGENASE-RELATED"/>
    <property type="match status" value="1"/>
</dbReference>
<dbReference type="Proteomes" id="UP001059209">
    <property type="component" value="Chromosome"/>
</dbReference>
<feature type="domain" description="Aldehyde dehydrogenase" evidence="2">
    <location>
        <begin position="7"/>
        <end position="454"/>
    </location>
</feature>
<accession>A0ABY5YAS8</accession>
<dbReference type="SUPFAM" id="SSF53720">
    <property type="entry name" value="ALDH-like"/>
    <property type="match status" value="1"/>
</dbReference>
<gene>
    <name evidence="3" type="ORF">NYZ99_00910</name>
</gene>
<dbReference type="CDD" id="cd07129">
    <property type="entry name" value="ALDH_KGSADH"/>
    <property type="match status" value="1"/>
</dbReference>
<dbReference type="InterPro" id="IPR016163">
    <property type="entry name" value="Ald_DH_C"/>
</dbReference>
<evidence type="ECO:0000256" key="1">
    <source>
        <dbReference type="ARBA" id="ARBA00023002"/>
    </source>
</evidence>
<proteinExistence type="predicted"/>
<dbReference type="InterPro" id="IPR016161">
    <property type="entry name" value="Ald_DH/histidinol_DH"/>
</dbReference>
<evidence type="ECO:0000313" key="3">
    <source>
        <dbReference type="EMBL" id="UWX55220.1"/>
    </source>
</evidence>
<dbReference type="EMBL" id="CP104205">
    <property type="protein sequence ID" value="UWX55220.1"/>
    <property type="molecule type" value="Genomic_DNA"/>
</dbReference>
<dbReference type="InterPro" id="IPR044151">
    <property type="entry name" value="ALDH_KGSADH"/>
</dbReference>
<dbReference type="InterPro" id="IPR050740">
    <property type="entry name" value="Aldehyde_DH_Superfamily"/>
</dbReference>
<dbReference type="Gene3D" id="3.40.605.10">
    <property type="entry name" value="Aldehyde Dehydrogenase, Chain A, domain 1"/>
    <property type="match status" value="1"/>
</dbReference>
<dbReference type="InterPro" id="IPR015590">
    <property type="entry name" value="Aldehyde_DH_dom"/>
</dbReference>
<dbReference type="Pfam" id="PF00171">
    <property type="entry name" value="Aldedh"/>
    <property type="match status" value="1"/>
</dbReference>
<evidence type="ECO:0000313" key="4">
    <source>
        <dbReference type="Proteomes" id="UP001059209"/>
    </source>
</evidence>
<sequence>MSKEITYYQAINPATGEKLEGEFKNSTWKDVDIVAKKAALAFQTYRKLDNETKANFLETIADEILALGDTLLDRCHLETALPLGRLTGERGRTMNQLRMFASVVREGSWVDARIDLAQPNREPLPKSDIRHMLIPLGPVAVFGASNFPLAFSTAGGDTASALAAGCPVVYKGHPAHPGTTEMIAGAIQKAIKKTGLPEGVFSLVQGTSIQVGEDLVKHAEIKAVGFTGSYKGGMAIFNYANSRPVPIPVFSEMGSTNPMFILPGALKERASLLAEGYSNSLNMGVGQFCTNPGLSFYTEGENSAEFLEVLSEKIKDTEPAIMLTEGIQSAYKKGLETFSNTHDLSIVGEGKASNGTFGVSSKVFKTTMDAYLKNNELSEENFGPSSIVVEASTKEDLLKAARELEGHLTATVHGTEEDLSEYAELFEILEQKVGRVLVNGYPTGVEVCHSMVHGGPFPATTAPSSTSVGTNAIKRFVRPVCYQDYPESLLPQELKNDNPLGIWRLVDGEFSIKSV</sequence>
<evidence type="ECO:0000259" key="2">
    <source>
        <dbReference type="Pfam" id="PF00171"/>
    </source>
</evidence>
<organism evidence="3 4">
    <name type="scientific">Maribacter litopenaei</name>
    <dbReference type="NCBI Taxonomy" id="2976127"/>
    <lineage>
        <taxon>Bacteria</taxon>
        <taxon>Pseudomonadati</taxon>
        <taxon>Bacteroidota</taxon>
        <taxon>Flavobacteriia</taxon>
        <taxon>Flavobacteriales</taxon>
        <taxon>Flavobacteriaceae</taxon>
        <taxon>Maribacter</taxon>
    </lineage>
</organism>
<protein>
    <submittedName>
        <fullName evidence="3">Aldehyde dehydrogenase (NADP(+))</fullName>
    </submittedName>
</protein>
<keyword evidence="1" id="KW-0560">Oxidoreductase</keyword>
<dbReference type="Gene3D" id="3.40.309.10">
    <property type="entry name" value="Aldehyde Dehydrogenase, Chain A, domain 2"/>
    <property type="match status" value="1"/>
</dbReference>
<dbReference type="PANTHER" id="PTHR43353">
    <property type="entry name" value="SUCCINATE-SEMIALDEHYDE DEHYDROGENASE, MITOCHONDRIAL"/>
    <property type="match status" value="1"/>
</dbReference>
<reference evidence="3" key="1">
    <citation type="submission" date="2022-09" db="EMBL/GenBank/DDBJ databases">
        <title>Maribacter litopenaei sp. nov., isolated from the intestinal tract of the Pacific White Shrimp, Litopenaeus vannamei.</title>
        <authorList>
            <person name="Kim S.Y."/>
            <person name="Hwang C.Y."/>
        </authorList>
    </citation>
    <scope>NUCLEOTIDE SEQUENCE</scope>
    <source>
        <strain evidence="3">HL-LV01</strain>
    </source>
</reference>
<dbReference type="RefSeq" id="WP_260573078.1">
    <property type="nucleotide sequence ID" value="NZ_CP104205.1"/>
</dbReference>
<name>A0ABY5YAS8_9FLAO</name>
<dbReference type="InterPro" id="IPR016162">
    <property type="entry name" value="Ald_DH_N"/>
</dbReference>
<keyword evidence="4" id="KW-1185">Reference proteome</keyword>